<name>A0A2A4G066_9SPHN</name>
<gene>
    <name evidence="1" type="ORF">COO09_02785</name>
</gene>
<reference evidence="1 2" key="1">
    <citation type="submission" date="2017-09" db="EMBL/GenBank/DDBJ databases">
        <title>The Catabolism of 3,6-Dichlorosalicylic acid is Initiated by the Cytochrome P450 Monooxygenase DsmABC in Rhizorhabdus dicambivorans Ndbn-20.</title>
        <authorList>
            <person name="Na L."/>
        </authorList>
    </citation>
    <scope>NUCLEOTIDE SEQUENCE [LARGE SCALE GENOMIC DNA]</scope>
    <source>
        <strain evidence="1 2">Ndbn-20m</strain>
    </source>
</reference>
<proteinExistence type="predicted"/>
<evidence type="ECO:0000313" key="2">
    <source>
        <dbReference type="Proteomes" id="UP000218934"/>
    </source>
</evidence>
<sequence>MLKVAIFMGSGDSVAQGQRHPGESRDLIFLQRRKGEGFPASRDLRIIRHFKAVIPAQAGIHIL</sequence>
<evidence type="ECO:0000313" key="1">
    <source>
        <dbReference type="EMBL" id="PCE43866.1"/>
    </source>
</evidence>
<accession>A0A2A4G066</accession>
<dbReference type="AlphaFoldDB" id="A0A2A4G066"/>
<dbReference type="Proteomes" id="UP000218934">
    <property type="component" value="Unassembled WGS sequence"/>
</dbReference>
<protein>
    <submittedName>
        <fullName evidence="1">Uncharacterized protein</fullName>
    </submittedName>
</protein>
<dbReference type="EMBL" id="NWUF01000002">
    <property type="protein sequence ID" value="PCE43866.1"/>
    <property type="molecule type" value="Genomic_DNA"/>
</dbReference>
<keyword evidence="2" id="KW-1185">Reference proteome</keyword>
<organism evidence="1 2">
    <name type="scientific">Rhizorhabdus dicambivorans</name>
    <dbReference type="NCBI Taxonomy" id="1850238"/>
    <lineage>
        <taxon>Bacteria</taxon>
        <taxon>Pseudomonadati</taxon>
        <taxon>Pseudomonadota</taxon>
        <taxon>Alphaproteobacteria</taxon>
        <taxon>Sphingomonadales</taxon>
        <taxon>Sphingomonadaceae</taxon>
        <taxon>Rhizorhabdus</taxon>
    </lineage>
</organism>
<comment type="caution">
    <text evidence="1">The sequence shown here is derived from an EMBL/GenBank/DDBJ whole genome shotgun (WGS) entry which is preliminary data.</text>
</comment>